<evidence type="ECO:0000313" key="4">
    <source>
        <dbReference type="Proteomes" id="UP000509742"/>
    </source>
</evidence>
<sequence>MLAVIEVLEAIRSRLKDDDYTNLRFSDTELLDTLNSALKALIVEFKLNKRQSTLEFKNDESIQIENLLSILEAYYNNQIIECTQIPSNTLSLVVNQNTLSIAPFTSGNLRITYCAHEELTNIEDFIKVPALAKDALVYGTLSKLLEIPTNENNPNTIAIYKQLLKEAKNTLALYLNNLFGQNTHFSRVVRV</sequence>
<dbReference type="EMBL" id="AP023036">
    <property type="protein sequence ID" value="BCD45142.1"/>
    <property type="molecule type" value="Genomic_DNA"/>
</dbReference>
<reference evidence="1 4" key="2">
    <citation type="submission" date="2020-04" db="EMBL/GenBank/DDBJ databases">
        <title>Genomic analysis of gastric non-Helicobacter pylori Helicobacters isolated in Japan.</title>
        <authorList>
            <person name="Suzuki M."/>
            <person name="Rimbara E."/>
        </authorList>
    </citation>
    <scope>NUCLEOTIDE SEQUENCE [LARGE SCALE GENOMIC DNA]</scope>
    <source>
        <strain evidence="1 4">NHP19-0020</strain>
    </source>
</reference>
<accession>A0A6J4CXZ0</accession>
<proteinExistence type="predicted"/>
<reference evidence="2 3" key="1">
    <citation type="submission" date="2019-06" db="EMBL/GenBank/DDBJ databases">
        <title>Complete genome sequence of Helicobacter suis SNTW101c.</title>
        <authorList>
            <person name="Rimbara E."/>
            <person name="Suzuki M."/>
            <person name="Matsui H."/>
            <person name="Nakamura M."/>
            <person name="Mori S."/>
            <person name="Shibayama K."/>
        </authorList>
    </citation>
    <scope>NUCLEOTIDE SEQUENCE [LARGE SCALE GENOMIC DNA]</scope>
    <source>
        <strain evidence="2 3">SNTW101c</strain>
    </source>
</reference>
<dbReference type="OrthoDB" id="5324988at2"/>
<evidence type="ECO:0000313" key="2">
    <source>
        <dbReference type="EMBL" id="BCD70397.1"/>
    </source>
</evidence>
<evidence type="ECO:0000313" key="3">
    <source>
        <dbReference type="Proteomes" id="UP000317935"/>
    </source>
</evidence>
<protein>
    <recommendedName>
        <fullName evidence="5">Phage protein</fullName>
    </recommendedName>
</protein>
<name>A0A6J4CXZ0_9HELI</name>
<dbReference type="Proteomes" id="UP000317935">
    <property type="component" value="Chromosome"/>
</dbReference>
<dbReference type="GeneID" id="56929515"/>
<dbReference type="Proteomes" id="UP000509742">
    <property type="component" value="Chromosome"/>
</dbReference>
<dbReference type="RefSeq" id="WP_006564707.1">
    <property type="nucleotide sequence ID" value="NZ_AP019774.1"/>
</dbReference>
<dbReference type="AlphaFoldDB" id="A0A6J4CXZ0"/>
<organism evidence="2 3">
    <name type="scientific">Helicobacter suis</name>
    <dbReference type="NCBI Taxonomy" id="104628"/>
    <lineage>
        <taxon>Bacteria</taxon>
        <taxon>Pseudomonadati</taxon>
        <taxon>Campylobacterota</taxon>
        <taxon>Epsilonproteobacteria</taxon>
        <taxon>Campylobacterales</taxon>
        <taxon>Helicobacteraceae</taxon>
        <taxon>Helicobacter</taxon>
    </lineage>
</organism>
<evidence type="ECO:0008006" key="5">
    <source>
        <dbReference type="Google" id="ProtNLM"/>
    </source>
</evidence>
<gene>
    <name evidence="1" type="ORF">NHP190020_01810</name>
    <name evidence="2" type="ORF">SNTW_10420</name>
</gene>
<evidence type="ECO:0000313" key="1">
    <source>
        <dbReference type="EMBL" id="BCD45142.1"/>
    </source>
</evidence>
<keyword evidence="4" id="KW-1185">Reference proteome</keyword>
<dbReference type="EMBL" id="AP019774">
    <property type="protein sequence ID" value="BCD70397.1"/>
    <property type="molecule type" value="Genomic_DNA"/>
</dbReference>